<evidence type="ECO:0000256" key="1">
    <source>
        <dbReference type="ARBA" id="ARBA00006484"/>
    </source>
</evidence>
<evidence type="ECO:0000313" key="3">
    <source>
        <dbReference type="EMBL" id="GAA0453783.1"/>
    </source>
</evidence>
<proteinExistence type="inferred from homology"/>
<gene>
    <name evidence="3" type="ORF">GCM10008935_05710</name>
</gene>
<comment type="caution">
    <text evidence="3">The sequence shown here is derived from an EMBL/GenBank/DDBJ whole genome shotgun (WGS) entry which is preliminary data.</text>
</comment>
<accession>A0ABN0ZNI7</accession>
<keyword evidence="2" id="KW-0560">Oxidoreductase</keyword>
<name>A0ABN0ZNI7_9BACI</name>
<dbReference type="PANTHER" id="PTHR48107:SF16">
    <property type="entry name" value="NADPH-DEPENDENT ALDEHYDE REDUCTASE 1, CHLOROPLASTIC"/>
    <property type="match status" value="1"/>
</dbReference>
<evidence type="ECO:0000256" key="2">
    <source>
        <dbReference type="ARBA" id="ARBA00023002"/>
    </source>
</evidence>
<dbReference type="PANTHER" id="PTHR48107">
    <property type="entry name" value="NADPH-DEPENDENT ALDEHYDE REDUCTASE-LIKE PROTEIN, CHLOROPLASTIC-RELATED"/>
    <property type="match status" value="1"/>
</dbReference>
<dbReference type="EMBL" id="BAAACZ010000005">
    <property type="protein sequence ID" value="GAA0453783.1"/>
    <property type="molecule type" value="Genomic_DNA"/>
</dbReference>
<protein>
    <submittedName>
        <fullName evidence="3">SDR family oxidoreductase</fullName>
    </submittedName>
</protein>
<dbReference type="Pfam" id="PF13561">
    <property type="entry name" value="adh_short_C2"/>
    <property type="match status" value="1"/>
</dbReference>
<evidence type="ECO:0000313" key="4">
    <source>
        <dbReference type="Proteomes" id="UP001500740"/>
    </source>
</evidence>
<dbReference type="Proteomes" id="UP001500740">
    <property type="component" value="Unassembled WGS sequence"/>
</dbReference>
<comment type="similarity">
    <text evidence="1">Belongs to the short-chain dehydrogenases/reductases (SDR) family.</text>
</comment>
<organism evidence="3 4">
    <name type="scientific">Alkalibacillus silvisoli</name>
    <dbReference type="NCBI Taxonomy" id="392823"/>
    <lineage>
        <taxon>Bacteria</taxon>
        <taxon>Bacillati</taxon>
        <taxon>Bacillota</taxon>
        <taxon>Bacilli</taxon>
        <taxon>Bacillales</taxon>
        <taxon>Bacillaceae</taxon>
        <taxon>Alkalibacillus</taxon>
    </lineage>
</organism>
<dbReference type="SUPFAM" id="SSF51735">
    <property type="entry name" value="NAD(P)-binding Rossmann-fold domains"/>
    <property type="match status" value="1"/>
</dbReference>
<dbReference type="PRINTS" id="PR00081">
    <property type="entry name" value="GDHRDH"/>
</dbReference>
<dbReference type="InterPro" id="IPR036291">
    <property type="entry name" value="NAD(P)-bd_dom_sf"/>
</dbReference>
<reference evidence="3 4" key="1">
    <citation type="journal article" date="2019" name="Int. J. Syst. Evol. Microbiol.">
        <title>The Global Catalogue of Microorganisms (GCM) 10K type strain sequencing project: providing services to taxonomists for standard genome sequencing and annotation.</title>
        <authorList>
            <consortium name="The Broad Institute Genomics Platform"/>
            <consortium name="The Broad Institute Genome Sequencing Center for Infectious Disease"/>
            <person name="Wu L."/>
            <person name="Ma J."/>
        </authorList>
    </citation>
    <scope>NUCLEOTIDE SEQUENCE [LARGE SCALE GENOMIC DNA]</scope>
    <source>
        <strain evidence="3 4">JCM 14193</strain>
    </source>
</reference>
<dbReference type="RefSeq" id="WP_343781657.1">
    <property type="nucleotide sequence ID" value="NZ_BAAACZ010000005.1"/>
</dbReference>
<sequence>MDREEFVERTERIPVQFPPQHQPFHPGLEYLMEPRPVSETPYDRPSGKLEGKVAIISGGDSGIGRATAYAFAKEGASIVIVYLNEHVDAQETKERVEQIGKPCLAIAGDLGEEGTSVSVVNQTIDLFGKVDIIVNNCAESYPKERITEITAEQLQRVFRSNVYSYFYLTKAALPYLQSGSSIINTTSGVAYDGQRGNLDYSTTKGANATFTRSLALDLVDEGIRVNGVAPGPIWTPIIPSSFPREQMMTFGYGTPMKRAGQPYELAPAYVYLASDDSTYVTGQMIHVNGGAIMGS</sequence>
<dbReference type="Gene3D" id="3.40.50.720">
    <property type="entry name" value="NAD(P)-binding Rossmann-like Domain"/>
    <property type="match status" value="1"/>
</dbReference>
<keyword evidence="4" id="KW-1185">Reference proteome</keyword>
<dbReference type="InterPro" id="IPR002347">
    <property type="entry name" value="SDR_fam"/>
</dbReference>
<dbReference type="PRINTS" id="PR00080">
    <property type="entry name" value="SDRFAMILY"/>
</dbReference>